<dbReference type="PANTHER" id="PTHR43064">
    <property type="entry name" value="PHOSPHORIBOSYLAMINOIMIDAZOLE CARBOXYLASE-RELATED"/>
    <property type="match status" value="1"/>
</dbReference>
<dbReference type="Proteomes" id="UP000178187">
    <property type="component" value="Unassembled WGS sequence"/>
</dbReference>
<evidence type="ECO:0000313" key="3">
    <source>
        <dbReference type="Proteomes" id="UP000178187"/>
    </source>
</evidence>
<organism evidence="2 3">
    <name type="scientific">Candidatus Danuiimicrobium aquiferis</name>
    <dbReference type="NCBI Taxonomy" id="1801832"/>
    <lineage>
        <taxon>Bacteria</taxon>
        <taxon>Pseudomonadati</taxon>
        <taxon>Candidatus Omnitrophota</taxon>
        <taxon>Candidatus Danuiimicrobium</taxon>
    </lineage>
</organism>
<reference evidence="2 3" key="1">
    <citation type="journal article" date="2016" name="Nat. Commun.">
        <title>Thousands of microbial genomes shed light on interconnected biogeochemical processes in an aquifer system.</title>
        <authorList>
            <person name="Anantharaman K."/>
            <person name="Brown C.T."/>
            <person name="Hug L.A."/>
            <person name="Sharon I."/>
            <person name="Castelle C.J."/>
            <person name="Probst A.J."/>
            <person name="Thomas B.C."/>
            <person name="Singh A."/>
            <person name="Wilkins M.J."/>
            <person name="Karaoz U."/>
            <person name="Brodie E.L."/>
            <person name="Williams K.H."/>
            <person name="Hubbard S.S."/>
            <person name="Banfield J.F."/>
        </authorList>
    </citation>
    <scope>NUCLEOTIDE SEQUENCE [LARGE SCALE GENOMIC DNA]</scope>
</reference>
<dbReference type="EMBL" id="MHFR01000056">
    <property type="protein sequence ID" value="OGW95917.1"/>
    <property type="molecule type" value="Genomic_DNA"/>
</dbReference>
<dbReference type="NCBIfam" id="NF033503">
    <property type="entry name" value="LarB"/>
    <property type="match status" value="1"/>
</dbReference>
<dbReference type="Gene3D" id="3.40.50.1970">
    <property type="match status" value="1"/>
</dbReference>
<gene>
    <name evidence="2" type="ORF">A3G33_03875</name>
</gene>
<dbReference type="SMART" id="SM01001">
    <property type="entry name" value="AIRC"/>
    <property type="match status" value="1"/>
</dbReference>
<dbReference type="AlphaFoldDB" id="A0A1G1KSP0"/>
<sequence length="261" mass="28373">MEYSRRAIEAIIKRVSQRKLSPESAFKKLKDLSYESLGFAQLDHHRVIRKTLPEAIYTPGKTTEQIEKILAKFFKHGNTVLLTRLSEKIFRLLNKKFPALQYSKSAQLAFLNARKPGVRSGFVAVVTAGTSDIPVAEEAGVTLEALGEKVARFYDCGIAGLQRLLDHVRKIESADVVICVAGMEGALPSVLAGLISKPIIAVPTSVGYGANFKGVTPLLSMLNSCSQGVAVVNIDSGFSAGCFAKLIMNQINQGDTRPKKH</sequence>
<dbReference type="GO" id="GO:0006189">
    <property type="term" value="P:'de novo' IMP biosynthetic process"/>
    <property type="evidence" value="ECO:0007669"/>
    <property type="project" value="InterPro"/>
</dbReference>
<comment type="caution">
    <text evidence="2">The sequence shown here is derived from an EMBL/GenBank/DDBJ whole genome shotgun (WGS) entry which is preliminary data.</text>
</comment>
<protein>
    <recommendedName>
        <fullName evidence="1">PurE domain-containing protein</fullName>
    </recommendedName>
</protein>
<evidence type="ECO:0000259" key="1">
    <source>
        <dbReference type="SMART" id="SM01001"/>
    </source>
</evidence>
<proteinExistence type="predicted"/>
<accession>A0A1G1KSP0</accession>
<feature type="domain" description="PurE" evidence="1">
    <location>
        <begin position="121"/>
        <end position="257"/>
    </location>
</feature>
<name>A0A1G1KSP0_9BACT</name>
<evidence type="ECO:0000313" key="2">
    <source>
        <dbReference type="EMBL" id="OGW95917.1"/>
    </source>
</evidence>
<dbReference type="PANTHER" id="PTHR43064:SF1">
    <property type="entry name" value="SLL1489 PROTEIN"/>
    <property type="match status" value="1"/>
</dbReference>
<dbReference type="Pfam" id="PF00731">
    <property type="entry name" value="AIRC"/>
    <property type="match status" value="1"/>
</dbReference>
<dbReference type="GO" id="GO:0016787">
    <property type="term" value="F:hydrolase activity"/>
    <property type="evidence" value="ECO:0007669"/>
    <property type="project" value="InterPro"/>
</dbReference>
<dbReference type="SUPFAM" id="SSF52255">
    <property type="entry name" value="N5-CAIR mutase (phosphoribosylaminoimidazole carboxylase, PurE)"/>
    <property type="match status" value="1"/>
</dbReference>
<dbReference type="InterPro" id="IPR000031">
    <property type="entry name" value="PurE_dom"/>
</dbReference>
<dbReference type="InterPro" id="IPR039476">
    <property type="entry name" value="P2CMN_synthase_LarB"/>
</dbReference>